<dbReference type="InterPro" id="IPR011992">
    <property type="entry name" value="EF-hand-dom_pair"/>
</dbReference>
<evidence type="ECO:0000313" key="5">
    <source>
        <dbReference type="Proteomes" id="UP001585053"/>
    </source>
</evidence>
<comment type="caution">
    <text evidence="3">The sequence shown here is derived from an EMBL/GenBank/DDBJ whole genome shotgun (WGS) entry which is preliminary data.</text>
</comment>
<organism evidence="3 4">
    <name type="scientific">Nocardiopsis alba</name>
    <dbReference type="NCBI Taxonomy" id="53437"/>
    <lineage>
        <taxon>Bacteria</taxon>
        <taxon>Bacillati</taxon>
        <taxon>Actinomycetota</taxon>
        <taxon>Actinomycetes</taxon>
        <taxon>Streptosporangiales</taxon>
        <taxon>Nocardiopsidaceae</taxon>
        <taxon>Nocardiopsis</taxon>
    </lineage>
</organism>
<dbReference type="RefSeq" id="WP_014908184.1">
    <property type="nucleotide sequence ID" value="NZ_JAYMRS010000001.1"/>
</dbReference>
<gene>
    <name evidence="3" type="ORF">GTW20_22155</name>
    <name evidence="2" type="ORF">VSQ78_01210</name>
</gene>
<accession>A0A7K2IYM8</accession>
<dbReference type="InterPro" id="IPR002048">
    <property type="entry name" value="EF_hand_dom"/>
</dbReference>
<dbReference type="Proteomes" id="UP001585053">
    <property type="component" value="Unassembled WGS sequence"/>
</dbReference>
<dbReference type="AlphaFoldDB" id="A0A7K2IYM8"/>
<dbReference type="EMBL" id="WWHY01000001">
    <property type="protein sequence ID" value="MYR34885.1"/>
    <property type="molecule type" value="Genomic_DNA"/>
</dbReference>
<dbReference type="Proteomes" id="UP000467124">
    <property type="component" value="Unassembled WGS sequence"/>
</dbReference>
<evidence type="ECO:0000313" key="3">
    <source>
        <dbReference type="EMBL" id="MYR34885.1"/>
    </source>
</evidence>
<feature type="domain" description="EF-hand" evidence="1">
    <location>
        <begin position="134"/>
        <end position="166"/>
    </location>
</feature>
<name>A0A7K2IYM8_9ACTN</name>
<sequence>MTTATKAENRLEERFRLWDHDGNGTIERSDFVAEAEGILERLGAAGTPKGDALRDSYLAMFDLLAEAAGTDRMSQDKFVEVAEQEIVSKGDAGFKRVVEPTIQAIVDVLDTDGDGEVSPSEMEKWFAAIGLSGAQADDAFRQIDVDGSGDLSTAELVAAVRDYHLGKNDIPLLGA</sequence>
<reference evidence="2 5" key="2">
    <citation type="submission" date="2024-01" db="EMBL/GenBank/DDBJ databases">
        <title>Genome mining of biosynthetic gene clusters to explore secondary metabolites of Streptomyces sp.</title>
        <authorList>
            <person name="Baig A."/>
            <person name="Ajitkumar Shintre N."/>
            <person name="Kumar H."/>
            <person name="Anbarasu A."/>
            <person name="Ramaiah S."/>
        </authorList>
    </citation>
    <scope>NUCLEOTIDE SEQUENCE [LARGE SCALE GENOMIC DNA]</scope>
    <source>
        <strain evidence="2 5">A01</strain>
    </source>
</reference>
<dbReference type="SUPFAM" id="SSF47473">
    <property type="entry name" value="EF-hand"/>
    <property type="match status" value="1"/>
</dbReference>
<dbReference type="EMBL" id="JAYMRS010000001">
    <property type="protein sequence ID" value="MFB8766301.1"/>
    <property type="molecule type" value="Genomic_DNA"/>
</dbReference>
<protein>
    <submittedName>
        <fullName evidence="3">EF-hand domain-containing protein</fullName>
    </submittedName>
</protein>
<reference evidence="3 4" key="1">
    <citation type="journal article" date="2019" name="Nat. Commun.">
        <title>The antimicrobial potential of Streptomyces from insect microbiomes.</title>
        <authorList>
            <person name="Chevrette M.G."/>
            <person name="Carlson C.M."/>
            <person name="Ortega H.E."/>
            <person name="Thomas C."/>
            <person name="Ananiev G.E."/>
            <person name="Barns K.J."/>
            <person name="Book A.J."/>
            <person name="Cagnazzo J."/>
            <person name="Carlos C."/>
            <person name="Flanigan W."/>
            <person name="Grubbs K.J."/>
            <person name="Horn H.A."/>
            <person name="Hoffmann F.M."/>
            <person name="Klassen J.L."/>
            <person name="Knack J.J."/>
            <person name="Lewin G.R."/>
            <person name="McDonald B.R."/>
            <person name="Muller L."/>
            <person name="Melo W.G.P."/>
            <person name="Pinto-Tomas A.A."/>
            <person name="Schmitz A."/>
            <person name="Wendt-Pienkowski E."/>
            <person name="Wildman S."/>
            <person name="Zhao M."/>
            <person name="Zhang F."/>
            <person name="Bugni T.S."/>
            <person name="Andes D.R."/>
            <person name="Pupo M.T."/>
            <person name="Currie C.R."/>
        </authorList>
    </citation>
    <scope>NUCLEOTIDE SEQUENCE [LARGE SCALE GENOMIC DNA]</scope>
    <source>
        <strain evidence="3 4">SID5840</strain>
    </source>
</reference>
<feature type="domain" description="EF-hand" evidence="1">
    <location>
        <begin position="97"/>
        <end position="132"/>
    </location>
</feature>
<dbReference type="PROSITE" id="PS50222">
    <property type="entry name" value="EF_HAND_2"/>
    <property type="match status" value="3"/>
</dbReference>
<feature type="domain" description="EF-hand" evidence="1">
    <location>
        <begin position="6"/>
        <end position="41"/>
    </location>
</feature>
<evidence type="ECO:0000259" key="1">
    <source>
        <dbReference type="PROSITE" id="PS50222"/>
    </source>
</evidence>
<evidence type="ECO:0000313" key="4">
    <source>
        <dbReference type="Proteomes" id="UP000467124"/>
    </source>
</evidence>
<evidence type="ECO:0000313" key="2">
    <source>
        <dbReference type="EMBL" id="MFB8766301.1"/>
    </source>
</evidence>
<dbReference type="CDD" id="cd00051">
    <property type="entry name" value="EFh"/>
    <property type="match status" value="1"/>
</dbReference>
<dbReference type="OMA" id="QFNHIAE"/>
<proteinExistence type="predicted"/>
<keyword evidence="5" id="KW-1185">Reference proteome</keyword>
<dbReference type="InterPro" id="IPR018247">
    <property type="entry name" value="EF_Hand_1_Ca_BS"/>
</dbReference>
<dbReference type="Pfam" id="PF13202">
    <property type="entry name" value="EF-hand_5"/>
    <property type="match status" value="2"/>
</dbReference>
<dbReference type="PROSITE" id="PS00018">
    <property type="entry name" value="EF_HAND_1"/>
    <property type="match status" value="3"/>
</dbReference>
<dbReference type="Gene3D" id="1.10.238.10">
    <property type="entry name" value="EF-hand"/>
    <property type="match status" value="1"/>
</dbReference>
<dbReference type="GO" id="GO:0005509">
    <property type="term" value="F:calcium ion binding"/>
    <property type="evidence" value="ECO:0007669"/>
    <property type="project" value="InterPro"/>
</dbReference>
<dbReference type="SMART" id="SM00054">
    <property type="entry name" value="EFh"/>
    <property type="match status" value="3"/>
</dbReference>